<dbReference type="AlphaFoldDB" id="A0A0R1U5Z2"/>
<gene>
    <name evidence="2" type="ORF">FC50_GL000940</name>
</gene>
<protein>
    <submittedName>
        <fullName evidence="2">Uncharacterized protein</fullName>
    </submittedName>
</protein>
<keyword evidence="3" id="KW-1185">Reference proteome</keyword>
<dbReference type="PATRIC" id="fig|1423783.4.peg.972"/>
<feature type="transmembrane region" description="Helical" evidence="1">
    <location>
        <begin position="123"/>
        <end position="141"/>
    </location>
</feature>
<dbReference type="RefSeq" id="WP_162256037.1">
    <property type="nucleotide sequence ID" value="NZ_AZFJ01000045.1"/>
</dbReference>
<dbReference type="EMBL" id="AZFJ01000045">
    <property type="protein sequence ID" value="KRL86418.1"/>
    <property type="molecule type" value="Genomic_DNA"/>
</dbReference>
<keyword evidence="1" id="KW-1133">Transmembrane helix</keyword>
<proteinExistence type="predicted"/>
<evidence type="ECO:0000256" key="1">
    <source>
        <dbReference type="SAM" id="Phobius"/>
    </source>
</evidence>
<accession>A0A0R1U5Z2</accession>
<dbReference type="Proteomes" id="UP000051922">
    <property type="component" value="Unassembled WGS sequence"/>
</dbReference>
<keyword evidence="1" id="KW-0812">Transmembrane</keyword>
<keyword evidence="1" id="KW-0472">Membrane</keyword>
<comment type="caution">
    <text evidence="2">The sequence shown here is derived from an EMBL/GenBank/DDBJ whole genome shotgun (WGS) entry which is preliminary data.</text>
</comment>
<reference evidence="2 3" key="1">
    <citation type="journal article" date="2015" name="Genome Announc.">
        <title>Expanding the biotechnology potential of lactobacilli through comparative genomics of 213 strains and associated genera.</title>
        <authorList>
            <person name="Sun Z."/>
            <person name="Harris H.M."/>
            <person name="McCann A."/>
            <person name="Guo C."/>
            <person name="Argimon S."/>
            <person name="Zhang W."/>
            <person name="Yang X."/>
            <person name="Jeffery I.B."/>
            <person name="Cooney J.C."/>
            <person name="Kagawa T.F."/>
            <person name="Liu W."/>
            <person name="Song Y."/>
            <person name="Salvetti E."/>
            <person name="Wrobel A."/>
            <person name="Rasinkangas P."/>
            <person name="Parkhill J."/>
            <person name="Rea M.C."/>
            <person name="O'Sullivan O."/>
            <person name="Ritari J."/>
            <person name="Douillard F.P."/>
            <person name="Paul Ross R."/>
            <person name="Yang R."/>
            <person name="Briner A.E."/>
            <person name="Felis G.E."/>
            <person name="de Vos W.M."/>
            <person name="Barrangou R."/>
            <person name="Klaenhammer T.R."/>
            <person name="Caufield P.W."/>
            <person name="Cui Y."/>
            <person name="Zhang H."/>
            <person name="O'Toole P.W."/>
        </authorList>
    </citation>
    <scope>NUCLEOTIDE SEQUENCE [LARGE SCALE GENOMIC DNA]</scope>
    <source>
        <strain evidence="2 3">DSM 15945</strain>
    </source>
</reference>
<name>A0A0R1U5Z2_9LACO</name>
<evidence type="ECO:0000313" key="3">
    <source>
        <dbReference type="Proteomes" id="UP000051922"/>
    </source>
</evidence>
<sequence length="144" mass="15867">MPVLKAATPLIIATSIMIGQNQPSQITTNIGRTITIEGAKNTWQKPINFLSEGNAMSKDVKASNGNNDSYSFDPIDYGKLSQRVESMDKKIDSIAASLDKLPTKDWVEKEMLKKQVDKINRSTNIRLTIAGIVITIVLAILNHL</sequence>
<evidence type="ECO:0000313" key="2">
    <source>
        <dbReference type="EMBL" id="KRL86418.1"/>
    </source>
</evidence>
<organism evidence="2 3">
    <name type="scientific">Lacticaseibacillus pantheris DSM 15945 = JCM 12539 = NBRC 106106</name>
    <dbReference type="NCBI Taxonomy" id="1423783"/>
    <lineage>
        <taxon>Bacteria</taxon>
        <taxon>Bacillati</taxon>
        <taxon>Bacillota</taxon>
        <taxon>Bacilli</taxon>
        <taxon>Lactobacillales</taxon>
        <taxon>Lactobacillaceae</taxon>
        <taxon>Lacticaseibacillus</taxon>
    </lineage>
</organism>